<proteinExistence type="predicted"/>
<feature type="domain" description="Bacteriophage P22 tailspike N-terminal" evidence="1">
    <location>
        <begin position="4"/>
        <end position="114"/>
    </location>
</feature>
<dbReference type="Gene3D" id="2.170.14.10">
    <property type="entry name" value="Phage P22 tailspike-like, N-terminal domain"/>
    <property type="match status" value="1"/>
</dbReference>
<organism evidence="3 4">
    <name type="scientific">Escherichia coli</name>
    <dbReference type="NCBI Taxonomy" id="562"/>
    <lineage>
        <taxon>Bacteria</taxon>
        <taxon>Pseudomonadati</taxon>
        <taxon>Pseudomonadota</taxon>
        <taxon>Gammaproteobacteria</taxon>
        <taxon>Enterobacterales</taxon>
        <taxon>Enterobacteriaceae</taxon>
        <taxon>Escherichia</taxon>
    </lineage>
</organism>
<feature type="non-terminal residue" evidence="3">
    <location>
        <position position="213"/>
    </location>
</feature>
<evidence type="ECO:0000313" key="3">
    <source>
        <dbReference type="EMBL" id="HAN4356450.1"/>
    </source>
</evidence>
<reference evidence="3" key="1">
    <citation type="journal article" date="2018" name="Genome Biol.">
        <title>SKESA: strategic k-mer extension for scrupulous assemblies.</title>
        <authorList>
            <person name="Souvorov A."/>
            <person name="Agarwala R."/>
            <person name="Lipman D.J."/>
        </authorList>
    </citation>
    <scope>NUCLEOTIDE SEQUENCE</scope>
    <source>
        <strain evidence="3">489-16</strain>
    </source>
</reference>
<protein>
    <submittedName>
        <fullName evidence="3">Peptidase S74</fullName>
    </submittedName>
</protein>
<reference evidence="3" key="2">
    <citation type="submission" date="2020-09" db="EMBL/GenBank/DDBJ databases">
        <authorList>
            <consortium name="NCBI Pathogen Detection Project"/>
        </authorList>
    </citation>
    <scope>NUCLEOTIDE SEQUENCE</scope>
    <source>
        <strain evidence="3">489-16</strain>
    </source>
</reference>
<feature type="domain" description="Endosialidase N-terminal extension" evidence="2">
    <location>
        <begin position="147"/>
        <end position="213"/>
    </location>
</feature>
<dbReference type="Gene3D" id="2.160.20.10">
    <property type="entry name" value="Single-stranded right-handed beta-helix, Pectin lyase-like"/>
    <property type="match status" value="1"/>
</dbReference>
<dbReference type="InterPro" id="IPR036278">
    <property type="entry name" value="Sialidase_sf"/>
</dbReference>
<sequence length="213" mass="23661">MTDSINANVVVSMPSQLFTMARSFKAVANGKIYIGKIDTDPVNPENQIQVYVENEDGSHVPVSQPIIINAAGYPVYNGQIAKFVTVQGHSMAVYDAYGVQQFYFPNVLKYDPDQLRQQLEDPDGANKYPKLQIARWRDSYDVRGWGAIGDGVHDDTSALSELLSVATGGEKIDGRGLTFKVSTLPDVSRFKNARFLFERIPGQPLFYASEDFI</sequence>
<dbReference type="SUPFAM" id="SSF51327">
    <property type="entry name" value="Head-binding domain of phage P22 tailspike protein"/>
    <property type="match status" value="1"/>
</dbReference>
<dbReference type="Pfam" id="PF12218">
    <property type="entry name" value="End_N_terminal"/>
    <property type="match status" value="1"/>
</dbReference>
<dbReference type="InterPro" id="IPR012334">
    <property type="entry name" value="Pectin_lyas_fold"/>
</dbReference>
<dbReference type="InterPro" id="IPR036730">
    <property type="entry name" value="P22_tailspike_N_sf"/>
</dbReference>
<evidence type="ECO:0000259" key="1">
    <source>
        <dbReference type="Pfam" id="PF09008"/>
    </source>
</evidence>
<comment type="caution">
    <text evidence="3">The sequence shown here is derived from an EMBL/GenBank/DDBJ whole genome shotgun (WGS) entry which is preliminary data.</text>
</comment>
<evidence type="ECO:0000313" key="4">
    <source>
        <dbReference type="Proteomes" id="UP000859822"/>
    </source>
</evidence>
<dbReference type="InterPro" id="IPR009093">
    <property type="entry name" value="P22_tailspike_N"/>
</dbReference>
<name>A0AAN5H0B3_ECOLX</name>
<dbReference type="EMBL" id="DABUHV010000067">
    <property type="protein sequence ID" value="HAN4356450.1"/>
    <property type="molecule type" value="Genomic_DNA"/>
</dbReference>
<gene>
    <name evidence="3" type="ORF">IFC14_005053</name>
</gene>
<dbReference type="InterPro" id="IPR024429">
    <property type="entry name" value="Endosialidase_N-extension"/>
</dbReference>
<accession>A0AAN5H0B3</accession>
<evidence type="ECO:0000259" key="2">
    <source>
        <dbReference type="Pfam" id="PF12218"/>
    </source>
</evidence>
<dbReference type="Pfam" id="PF09008">
    <property type="entry name" value="Head_binding"/>
    <property type="match status" value="1"/>
</dbReference>
<dbReference type="SUPFAM" id="SSF50939">
    <property type="entry name" value="Sialidases"/>
    <property type="match status" value="1"/>
</dbReference>
<dbReference type="AlphaFoldDB" id="A0AAN5H0B3"/>
<dbReference type="Gene3D" id="3.30.750.60">
    <property type="entry name" value="Endosialidase, N-terminal extension domain"/>
    <property type="match status" value="1"/>
</dbReference>
<dbReference type="FunFam" id="2.170.14.10:FF:000001">
    <property type="entry name" value="Tail spike protein"/>
    <property type="match status" value="1"/>
</dbReference>
<dbReference type="Proteomes" id="UP000859822">
    <property type="component" value="Unassembled WGS sequence"/>
</dbReference>